<feature type="domain" description="C-type lectin" evidence="2">
    <location>
        <begin position="240"/>
        <end position="357"/>
    </location>
</feature>
<dbReference type="CDD" id="cd00037">
    <property type="entry name" value="CLECT"/>
    <property type="match status" value="1"/>
</dbReference>
<feature type="chain" id="PRO_5044776880" description="C-type lectin domain-containing protein" evidence="1">
    <location>
        <begin position="20"/>
        <end position="360"/>
    </location>
</feature>
<dbReference type="Gene3D" id="3.10.100.10">
    <property type="entry name" value="Mannose-Binding Protein A, subunit A"/>
    <property type="match status" value="1"/>
</dbReference>
<dbReference type="InterPro" id="IPR050801">
    <property type="entry name" value="Ca-Dep_Lectins_ImmuneDev"/>
</dbReference>
<dbReference type="SUPFAM" id="SSF56436">
    <property type="entry name" value="C-type lectin-like"/>
    <property type="match status" value="1"/>
</dbReference>
<gene>
    <name evidence="3" type="ORF">BaRGS_00017618</name>
</gene>
<dbReference type="InterPro" id="IPR016186">
    <property type="entry name" value="C-type_lectin-like/link_sf"/>
</dbReference>
<reference evidence="3 4" key="1">
    <citation type="journal article" date="2023" name="Sci. Data">
        <title>Genome assembly of the Korean intertidal mud-creeper Batillaria attramentaria.</title>
        <authorList>
            <person name="Patra A.K."/>
            <person name="Ho P.T."/>
            <person name="Jun S."/>
            <person name="Lee S.J."/>
            <person name="Kim Y."/>
            <person name="Won Y.J."/>
        </authorList>
    </citation>
    <scope>NUCLEOTIDE SEQUENCE [LARGE SCALE GENOMIC DNA]</scope>
    <source>
        <strain evidence="3">Wonlab-2016</strain>
    </source>
</reference>
<dbReference type="SMART" id="SM00034">
    <property type="entry name" value="CLECT"/>
    <property type="match status" value="1"/>
</dbReference>
<evidence type="ECO:0000259" key="2">
    <source>
        <dbReference type="PROSITE" id="PS50041"/>
    </source>
</evidence>
<feature type="signal peptide" evidence="1">
    <location>
        <begin position="1"/>
        <end position="19"/>
    </location>
</feature>
<dbReference type="Pfam" id="PF00059">
    <property type="entry name" value="Lectin_C"/>
    <property type="match status" value="1"/>
</dbReference>
<evidence type="ECO:0000256" key="1">
    <source>
        <dbReference type="SAM" id="SignalP"/>
    </source>
</evidence>
<keyword evidence="1" id="KW-0732">Signal</keyword>
<dbReference type="InterPro" id="IPR001304">
    <property type="entry name" value="C-type_lectin-like"/>
</dbReference>
<name>A0ABD0KVW7_9CAEN</name>
<evidence type="ECO:0000313" key="4">
    <source>
        <dbReference type="Proteomes" id="UP001519460"/>
    </source>
</evidence>
<dbReference type="InterPro" id="IPR016187">
    <property type="entry name" value="CTDL_fold"/>
</dbReference>
<comment type="caution">
    <text evidence="3">The sequence shown here is derived from an EMBL/GenBank/DDBJ whole genome shotgun (WGS) entry which is preliminary data.</text>
</comment>
<organism evidence="3 4">
    <name type="scientific">Batillaria attramentaria</name>
    <dbReference type="NCBI Taxonomy" id="370345"/>
    <lineage>
        <taxon>Eukaryota</taxon>
        <taxon>Metazoa</taxon>
        <taxon>Spiralia</taxon>
        <taxon>Lophotrochozoa</taxon>
        <taxon>Mollusca</taxon>
        <taxon>Gastropoda</taxon>
        <taxon>Caenogastropoda</taxon>
        <taxon>Sorbeoconcha</taxon>
        <taxon>Cerithioidea</taxon>
        <taxon>Batillariidae</taxon>
        <taxon>Batillaria</taxon>
    </lineage>
</organism>
<dbReference type="PROSITE" id="PS50041">
    <property type="entry name" value="C_TYPE_LECTIN_2"/>
    <property type="match status" value="1"/>
</dbReference>
<protein>
    <recommendedName>
        <fullName evidence="2">C-type lectin domain-containing protein</fullName>
    </recommendedName>
</protein>
<dbReference type="PANTHER" id="PTHR22801">
    <property type="entry name" value="LITHOSTATHINE"/>
    <property type="match status" value="1"/>
</dbReference>
<proteinExistence type="predicted"/>
<keyword evidence="4" id="KW-1185">Reference proteome</keyword>
<accession>A0ABD0KVW7</accession>
<dbReference type="EMBL" id="JACVVK020000118">
    <property type="protein sequence ID" value="KAK7491181.1"/>
    <property type="molecule type" value="Genomic_DNA"/>
</dbReference>
<dbReference type="AlphaFoldDB" id="A0ABD0KVW7"/>
<dbReference type="Proteomes" id="UP001519460">
    <property type="component" value="Unassembled WGS sequence"/>
</dbReference>
<sequence>MAFRYLLLSFLLMKSAVLTSEKQIVFKKIPGILHLSPHSEPNITCSETSCSLFRCANACAESGQCALFSHSEAEGACVLSDKPETESSSYDSLQASWDTYEIARVTASPTAAAIMFCPKFRVAIVSLHLLLNFGIIIPSSADKARSRMFRAQPGILHQSPYSEPEVTCPGLPCTKKHCARACLATETCVLFSHNPKNGACVLSGRLDTDNTTYDVTSSSWNTYVQDCPADKGYTEYGSRYPPLCLKLVTEPRVYQDADSYCRQDGAKLARVKTMDVYNIAKQIMIDANCPDKVLIGANDIDVEQAFYWNDGTPLLLNDPMWYSASEGRNADEDCVAIKTAKTFVDCPCDIPLWFMCQYDI</sequence>
<evidence type="ECO:0000313" key="3">
    <source>
        <dbReference type="EMBL" id="KAK7491181.1"/>
    </source>
</evidence>
<dbReference type="PANTHER" id="PTHR22801:SF63">
    <property type="entry name" value="C-TYPE LECTIN DOMAIN-CONTAINING PROTEIN"/>
    <property type="match status" value="1"/>
</dbReference>